<dbReference type="InterPro" id="IPR036271">
    <property type="entry name" value="Tet_transcr_reg_TetR-rel_C_sf"/>
</dbReference>
<proteinExistence type="predicted"/>
<feature type="domain" description="Transcriptional regulator SbtR-like C-terminal" evidence="1">
    <location>
        <begin position="49"/>
        <end position="142"/>
    </location>
</feature>
<evidence type="ECO:0000313" key="3">
    <source>
        <dbReference type="Proteomes" id="UP000199352"/>
    </source>
</evidence>
<name>A0A1H9JKJ4_9PSEU</name>
<evidence type="ECO:0000313" key="2">
    <source>
        <dbReference type="EMBL" id="SEQ87356.1"/>
    </source>
</evidence>
<dbReference type="Proteomes" id="UP000199352">
    <property type="component" value="Unassembled WGS sequence"/>
</dbReference>
<evidence type="ECO:0000259" key="1">
    <source>
        <dbReference type="Pfam" id="PF21597"/>
    </source>
</evidence>
<protein>
    <recommendedName>
        <fullName evidence="1">Transcriptional regulator SbtR-like C-terminal domain-containing protein</fullName>
    </recommendedName>
</protein>
<keyword evidence="3" id="KW-1185">Reference proteome</keyword>
<gene>
    <name evidence="2" type="ORF">SAMN05216188_10633</name>
</gene>
<dbReference type="Gene3D" id="1.10.357.10">
    <property type="entry name" value="Tetracycline Repressor, domain 2"/>
    <property type="match status" value="1"/>
</dbReference>
<dbReference type="SUPFAM" id="SSF48498">
    <property type="entry name" value="Tetracyclin repressor-like, C-terminal domain"/>
    <property type="match status" value="1"/>
</dbReference>
<dbReference type="Pfam" id="PF21597">
    <property type="entry name" value="TetR_C_43"/>
    <property type="match status" value="1"/>
</dbReference>
<accession>A0A1H9JKJ4</accession>
<dbReference type="InterPro" id="IPR049445">
    <property type="entry name" value="TetR_SbtR-like_C"/>
</dbReference>
<sequence length="149" mass="16031">MRVNGVAITPALSTSRCNGPSRFHANAFTESRDARPSCATAGALLETHEPEEALREWMNRFTASTTTKRDLKDASQAVIATGVNPFEHSRAKLAEALTRLLAPLGAGVEPLDVMTLLVAIAQTEDPGQRKRSPDLVMDGIRHGAARTAR</sequence>
<reference evidence="3" key="1">
    <citation type="submission" date="2016-10" db="EMBL/GenBank/DDBJ databases">
        <authorList>
            <person name="Varghese N."/>
            <person name="Submissions S."/>
        </authorList>
    </citation>
    <scope>NUCLEOTIDE SEQUENCE [LARGE SCALE GENOMIC DNA]</scope>
    <source>
        <strain evidence="3">CGMCC 4.3525</strain>
    </source>
</reference>
<dbReference type="STRING" id="402600.SAMN05216188_10633"/>
<organism evidence="2 3">
    <name type="scientific">Lentzea xinjiangensis</name>
    <dbReference type="NCBI Taxonomy" id="402600"/>
    <lineage>
        <taxon>Bacteria</taxon>
        <taxon>Bacillati</taxon>
        <taxon>Actinomycetota</taxon>
        <taxon>Actinomycetes</taxon>
        <taxon>Pseudonocardiales</taxon>
        <taxon>Pseudonocardiaceae</taxon>
        <taxon>Lentzea</taxon>
    </lineage>
</organism>
<dbReference type="EMBL" id="FOFR01000006">
    <property type="protein sequence ID" value="SEQ87356.1"/>
    <property type="molecule type" value="Genomic_DNA"/>
</dbReference>
<dbReference type="AlphaFoldDB" id="A0A1H9JKJ4"/>